<reference evidence="2" key="1">
    <citation type="journal article" date="2006" name="PLoS Biol.">
        <title>Macronuclear genome sequence of the ciliate Tetrahymena thermophila, a model eukaryote.</title>
        <authorList>
            <person name="Eisen J.A."/>
            <person name="Coyne R.S."/>
            <person name="Wu M."/>
            <person name="Wu D."/>
            <person name="Thiagarajan M."/>
            <person name="Wortman J.R."/>
            <person name="Badger J.H."/>
            <person name="Ren Q."/>
            <person name="Amedeo P."/>
            <person name="Jones K.M."/>
            <person name="Tallon L.J."/>
            <person name="Delcher A.L."/>
            <person name="Salzberg S.L."/>
            <person name="Silva J.C."/>
            <person name="Haas B.J."/>
            <person name="Majoros W.H."/>
            <person name="Farzad M."/>
            <person name="Carlton J.M."/>
            <person name="Smith R.K. Jr."/>
            <person name="Garg J."/>
            <person name="Pearlman R.E."/>
            <person name="Karrer K.M."/>
            <person name="Sun L."/>
            <person name="Manning G."/>
            <person name="Elde N.C."/>
            <person name="Turkewitz A.P."/>
            <person name="Asai D.J."/>
            <person name="Wilkes D.E."/>
            <person name="Wang Y."/>
            <person name="Cai H."/>
            <person name="Collins K."/>
            <person name="Stewart B.A."/>
            <person name="Lee S.R."/>
            <person name="Wilamowska K."/>
            <person name="Weinberg Z."/>
            <person name="Ruzzo W.L."/>
            <person name="Wloga D."/>
            <person name="Gaertig J."/>
            <person name="Frankel J."/>
            <person name="Tsao C.-C."/>
            <person name="Gorovsky M.A."/>
            <person name="Keeling P.J."/>
            <person name="Waller R.F."/>
            <person name="Patron N.J."/>
            <person name="Cherry J.M."/>
            <person name="Stover N.A."/>
            <person name="Krieger C.J."/>
            <person name="del Toro C."/>
            <person name="Ryder H.F."/>
            <person name="Williamson S.C."/>
            <person name="Barbeau R.A."/>
            <person name="Hamilton E.P."/>
            <person name="Orias E."/>
        </authorList>
    </citation>
    <scope>NUCLEOTIDE SEQUENCE [LARGE SCALE GENOMIC DNA]</scope>
    <source>
        <strain evidence="2">SB210</strain>
    </source>
</reference>
<accession>I7MJ83</accession>
<dbReference type="HOGENOM" id="CLU_2404376_0_0_1"/>
<sequence length="93" mass="11107">MRSNLKCSYYEKTLNQEEKRKRVKRMELIHLIIISQKSNQNLQKRKSKNKIVFGSPSPQDQDTTIHQVFNHQLLFLRRQTDSNSALLIEIIMH</sequence>
<dbReference type="GeneID" id="7845013"/>
<organism evidence="1 2">
    <name type="scientific">Tetrahymena thermophila (strain SB210)</name>
    <dbReference type="NCBI Taxonomy" id="312017"/>
    <lineage>
        <taxon>Eukaryota</taxon>
        <taxon>Sar</taxon>
        <taxon>Alveolata</taxon>
        <taxon>Ciliophora</taxon>
        <taxon>Intramacronucleata</taxon>
        <taxon>Oligohymenophorea</taxon>
        <taxon>Hymenostomatida</taxon>
        <taxon>Tetrahymenina</taxon>
        <taxon>Tetrahymenidae</taxon>
        <taxon>Tetrahymena</taxon>
    </lineage>
</organism>
<gene>
    <name evidence="1" type="ORF">TTHERM_00780690</name>
</gene>
<dbReference type="EMBL" id="GG662313">
    <property type="protein sequence ID" value="EAS05980.1"/>
    <property type="molecule type" value="Genomic_DNA"/>
</dbReference>
<dbReference type="KEGG" id="tet:TTHERM_00780690"/>
<evidence type="ECO:0000313" key="2">
    <source>
        <dbReference type="Proteomes" id="UP000009168"/>
    </source>
</evidence>
<keyword evidence="2" id="KW-1185">Reference proteome</keyword>
<dbReference type="AlphaFoldDB" id="I7MJ83"/>
<dbReference type="InParanoid" id="I7MJ83"/>
<dbReference type="Proteomes" id="UP000009168">
    <property type="component" value="Unassembled WGS sequence"/>
</dbReference>
<name>I7MJ83_TETTS</name>
<protein>
    <submittedName>
        <fullName evidence="1">Uncharacterized protein</fullName>
    </submittedName>
</protein>
<dbReference type="RefSeq" id="XP_001026225.1">
    <property type="nucleotide sequence ID" value="XM_001026225.1"/>
</dbReference>
<proteinExistence type="predicted"/>
<evidence type="ECO:0000313" key="1">
    <source>
        <dbReference type="EMBL" id="EAS05980.1"/>
    </source>
</evidence>